<dbReference type="EMBL" id="JAHQIW010003999">
    <property type="protein sequence ID" value="KAJ1360871.1"/>
    <property type="molecule type" value="Genomic_DNA"/>
</dbReference>
<protein>
    <submittedName>
        <fullName evidence="1">Uncharacterized protein</fullName>
    </submittedName>
</protein>
<keyword evidence="2" id="KW-1185">Reference proteome</keyword>
<dbReference type="AlphaFoldDB" id="A0AAD5N5G4"/>
<name>A0AAD5N5G4_PARTN</name>
<gene>
    <name evidence="1" type="ORF">KIN20_019965</name>
</gene>
<proteinExistence type="predicted"/>
<dbReference type="Proteomes" id="UP001196413">
    <property type="component" value="Unassembled WGS sequence"/>
</dbReference>
<reference evidence="1" key="1">
    <citation type="submission" date="2021-06" db="EMBL/GenBank/DDBJ databases">
        <title>Parelaphostrongylus tenuis whole genome reference sequence.</title>
        <authorList>
            <person name="Garwood T.J."/>
            <person name="Larsen P.A."/>
            <person name="Fountain-Jones N.M."/>
            <person name="Garbe J.R."/>
            <person name="Macchietto M.G."/>
            <person name="Kania S.A."/>
            <person name="Gerhold R.W."/>
            <person name="Richards J.E."/>
            <person name="Wolf T.M."/>
        </authorList>
    </citation>
    <scope>NUCLEOTIDE SEQUENCE</scope>
    <source>
        <strain evidence="1">MNPRO001-30</strain>
        <tissue evidence="1">Meninges</tissue>
    </source>
</reference>
<evidence type="ECO:0000313" key="1">
    <source>
        <dbReference type="EMBL" id="KAJ1360871.1"/>
    </source>
</evidence>
<sequence length="76" mass="8904">MFRRYFRTNLSPNLDSTKNLESSIDGYISPRSRRLSIELEESPTTNAEDREKEVEAGSVQTGFLKVMWFFLDYYIG</sequence>
<accession>A0AAD5N5G4</accession>
<organism evidence="1 2">
    <name type="scientific">Parelaphostrongylus tenuis</name>
    <name type="common">Meningeal worm</name>
    <dbReference type="NCBI Taxonomy" id="148309"/>
    <lineage>
        <taxon>Eukaryota</taxon>
        <taxon>Metazoa</taxon>
        <taxon>Ecdysozoa</taxon>
        <taxon>Nematoda</taxon>
        <taxon>Chromadorea</taxon>
        <taxon>Rhabditida</taxon>
        <taxon>Rhabditina</taxon>
        <taxon>Rhabditomorpha</taxon>
        <taxon>Strongyloidea</taxon>
        <taxon>Metastrongylidae</taxon>
        <taxon>Parelaphostrongylus</taxon>
    </lineage>
</organism>
<evidence type="ECO:0000313" key="2">
    <source>
        <dbReference type="Proteomes" id="UP001196413"/>
    </source>
</evidence>
<comment type="caution">
    <text evidence="1">The sequence shown here is derived from an EMBL/GenBank/DDBJ whole genome shotgun (WGS) entry which is preliminary data.</text>
</comment>